<comment type="caution">
    <text evidence="2">The sequence shown here is derived from an EMBL/GenBank/DDBJ whole genome shotgun (WGS) entry which is preliminary data.</text>
</comment>
<keyword evidence="3" id="KW-1185">Reference proteome</keyword>
<reference evidence="3" key="1">
    <citation type="journal article" date="2019" name="Int. J. Syst. Evol. Microbiol.">
        <title>The Global Catalogue of Microorganisms (GCM) 10K type strain sequencing project: providing services to taxonomists for standard genome sequencing and annotation.</title>
        <authorList>
            <consortium name="The Broad Institute Genomics Platform"/>
            <consortium name="The Broad Institute Genome Sequencing Center for Infectious Disease"/>
            <person name="Wu L."/>
            <person name="Ma J."/>
        </authorList>
    </citation>
    <scope>NUCLEOTIDE SEQUENCE [LARGE SCALE GENOMIC DNA]</scope>
    <source>
        <strain evidence="3">CGMCC 4.7178</strain>
    </source>
</reference>
<keyword evidence="1" id="KW-0472">Membrane</keyword>
<dbReference type="EMBL" id="BMMP01000016">
    <property type="protein sequence ID" value="GGO55194.1"/>
    <property type="molecule type" value="Genomic_DNA"/>
</dbReference>
<dbReference type="Proteomes" id="UP000631535">
    <property type="component" value="Unassembled WGS sequence"/>
</dbReference>
<evidence type="ECO:0000313" key="3">
    <source>
        <dbReference type="Proteomes" id="UP000631535"/>
    </source>
</evidence>
<feature type="transmembrane region" description="Helical" evidence="1">
    <location>
        <begin position="35"/>
        <end position="54"/>
    </location>
</feature>
<keyword evidence="1" id="KW-1133">Transmembrane helix</keyword>
<gene>
    <name evidence="2" type="ORF">GCM10012287_45890</name>
</gene>
<organism evidence="2 3">
    <name type="scientific">Streptomyces daqingensis</name>
    <dbReference type="NCBI Taxonomy" id="1472640"/>
    <lineage>
        <taxon>Bacteria</taxon>
        <taxon>Bacillati</taxon>
        <taxon>Actinomycetota</taxon>
        <taxon>Actinomycetes</taxon>
        <taxon>Kitasatosporales</taxon>
        <taxon>Streptomycetaceae</taxon>
        <taxon>Streptomyces</taxon>
    </lineage>
</organism>
<evidence type="ECO:0008006" key="4">
    <source>
        <dbReference type="Google" id="ProtNLM"/>
    </source>
</evidence>
<proteinExistence type="predicted"/>
<sequence>MPAAASRVHLLFAARSSGGARVRAMQSSMESTPSLFAGLTLALFGSALLLWTGVRMRSHLPVAYGIPASAAAAGALAFGVISILTGGWVLLAS</sequence>
<keyword evidence="1" id="KW-0812">Transmembrane</keyword>
<feature type="transmembrane region" description="Helical" evidence="1">
    <location>
        <begin position="66"/>
        <end position="91"/>
    </location>
</feature>
<name>A0ABQ2MNM1_9ACTN</name>
<evidence type="ECO:0000313" key="2">
    <source>
        <dbReference type="EMBL" id="GGO55194.1"/>
    </source>
</evidence>
<protein>
    <recommendedName>
        <fullName evidence="4">Dolichyl-diphosphooligosaccharide-protein glycosyltransferase subunit OST5</fullName>
    </recommendedName>
</protein>
<accession>A0ABQ2MNM1</accession>
<evidence type="ECO:0000256" key="1">
    <source>
        <dbReference type="SAM" id="Phobius"/>
    </source>
</evidence>